<comment type="caution">
    <text evidence="2">The sequence shown here is derived from an EMBL/GenBank/DDBJ whole genome shotgun (WGS) entry which is preliminary data.</text>
</comment>
<name>A0A2N5X0D0_9GAMM</name>
<feature type="transmembrane region" description="Helical" evidence="1">
    <location>
        <begin position="6"/>
        <end position="26"/>
    </location>
</feature>
<dbReference type="EMBL" id="PKUS01000022">
    <property type="protein sequence ID" value="PLW67947.1"/>
    <property type="molecule type" value="Genomic_DNA"/>
</dbReference>
<proteinExistence type="predicted"/>
<feature type="transmembrane region" description="Helical" evidence="1">
    <location>
        <begin position="70"/>
        <end position="93"/>
    </location>
</feature>
<sequence length="111" mass="12545">MIEVRILLTVSTIAIYTLTVIAIVAHGWNWPLIAINDLLALNWRSQFDFDFIIHLLLLGSWVVWREGGNSRAYLFGFLSVVMGGMFSFPYIIYATFQASGKPRELLLGVHG</sequence>
<protein>
    <recommendedName>
        <fullName evidence="4">DUF2834 domain-containing protein</fullName>
    </recommendedName>
</protein>
<accession>A0A2N5X0D0</accession>
<keyword evidence="3" id="KW-1185">Reference proteome</keyword>
<keyword evidence="1" id="KW-1133">Transmembrane helix</keyword>
<dbReference type="Proteomes" id="UP000235005">
    <property type="component" value="Unassembled WGS sequence"/>
</dbReference>
<keyword evidence="1" id="KW-0812">Transmembrane</keyword>
<reference evidence="2 3" key="1">
    <citation type="submission" date="2018-01" db="EMBL/GenBank/DDBJ databases">
        <title>The draft genome sequence of Halioglobus lutimaris HF004.</title>
        <authorList>
            <person name="Du Z.-J."/>
            <person name="Shi M.-J."/>
        </authorList>
    </citation>
    <scope>NUCLEOTIDE SEQUENCE [LARGE SCALE GENOMIC DNA]</scope>
    <source>
        <strain evidence="2 3">HF004</strain>
    </source>
</reference>
<keyword evidence="1" id="KW-0472">Membrane</keyword>
<dbReference type="RefSeq" id="WP_101518507.1">
    <property type="nucleotide sequence ID" value="NZ_PKUS01000022.1"/>
</dbReference>
<dbReference type="AlphaFoldDB" id="A0A2N5X0D0"/>
<evidence type="ECO:0008006" key="4">
    <source>
        <dbReference type="Google" id="ProtNLM"/>
    </source>
</evidence>
<feature type="transmembrane region" description="Helical" evidence="1">
    <location>
        <begin position="47"/>
        <end position="64"/>
    </location>
</feature>
<evidence type="ECO:0000256" key="1">
    <source>
        <dbReference type="SAM" id="Phobius"/>
    </source>
</evidence>
<evidence type="ECO:0000313" key="3">
    <source>
        <dbReference type="Proteomes" id="UP000235005"/>
    </source>
</evidence>
<gene>
    <name evidence="2" type="ORF">C0039_15035</name>
</gene>
<dbReference type="OrthoDB" id="279522at2"/>
<evidence type="ECO:0000313" key="2">
    <source>
        <dbReference type="EMBL" id="PLW67947.1"/>
    </source>
</evidence>
<organism evidence="2 3">
    <name type="scientific">Pseudohalioglobus lutimaris</name>
    <dbReference type="NCBI Taxonomy" id="1737061"/>
    <lineage>
        <taxon>Bacteria</taxon>
        <taxon>Pseudomonadati</taxon>
        <taxon>Pseudomonadota</taxon>
        <taxon>Gammaproteobacteria</taxon>
        <taxon>Cellvibrionales</taxon>
        <taxon>Halieaceae</taxon>
        <taxon>Pseudohalioglobus</taxon>
    </lineage>
</organism>